<feature type="transmembrane region" description="Helical" evidence="2">
    <location>
        <begin position="339"/>
        <end position="367"/>
    </location>
</feature>
<comment type="caution">
    <text evidence="3">The sequence shown here is derived from an EMBL/GenBank/DDBJ whole genome shotgun (WGS) entry which is preliminary data.</text>
</comment>
<accession>A0ABN2E514</accession>
<feature type="transmembrane region" description="Helical" evidence="2">
    <location>
        <begin position="166"/>
        <end position="189"/>
    </location>
</feature>
<feature type="transmembrane region" description="Helical" evidence="2">
    <location>
        <begin position="35"/>
        <end position="56"/>
    </location>
</feature>
<feature type="transmembrane region" description="Helical" evidence="2">
    <location>
        <begin position="82"/>
        <end position="102"/>
    </location>
</feature>
<evidence type="ECO:0000256" key="2">
    <source>
        <dbReference type="SAM" id="Phobius"/>
    </source>
</evidence>
<dbReference type="Proteomes" id="UP001500393">
    <property type="component" value="Unassembled WGS sequence"/>
</dbReference>
<protein>
    <submittedName>
        <fullName evidence="3">Uncharacterized protein</fullName>
    </submittedName>
</protein>
<gene>
    <name evidence="3" type="ORF">GCM10009789_58350</name>
</gene>
<reference evidence="3 4" key="1">
    <citation type="journal article" date="2019" name="Int. J. Syst. Evol. Microbiol.">
        <title>The Global Catalogue of Microorganisms (GCM) 10K type strain sequencing project: providing services to taxonomists for standard genome sequencing and annotation.</title>
        <authorList>
            <consortium name="The Broad Institute Genomics Platform"/>
            <consortium name="The Broad Institute Genome Sequencing Center for Infectious Disease"/>
            <person name="Wu L."/>
            <person name="Ma J."/>
        </authorList>
    </citation>
    <scope>NUCLEOTIDE SEQUENCE [LARGE SCALE GENOMIC DNA]</scope>
    <source>
        <strain evidence="3 4">JCM 14969</strain>
    </source>
</reference>
<proteinExistence type="predicted"/>
<name>A0ABN2E514_9ACTN</name>
<evidence type="ECO:0000256" key="1">
    <source>
        <dbReference type="SAM" id="MobiDB-lite"/>
    </source>
</evidence>
<feature type="transmembrane region" description="Helical" evidence="2">
    <location>
        <begin position="255"/>
        <end position="278"/>
    </location>
</feature>
<organism evidence="3 4">
    <name type="scientific">Kribbella sancticallisti</name>
    <dbReference type="NCBI Taxonomy" id="460087"/>
    <lineage>
        <taxon>Bacteria</taxon>
        <taxon>Bacillati</taxon>
        <taxon>Actinomycetota</taxon>
        <taxon>Actinomycetes</taxon>
        <taxon>Propionibacteriales</taxon>
        <taxon>Kribbellaceae</taxon>
        <taxon>Kribbella</taxon>
    </lineage>
</organism>
<feature type="transmembrane region" description="Helical" evidence="2">
    <location>
        <begin position="209"/>
        <end position="229"/>
    </location>
</feature>
<keyword evidence="2" id="KW-0812">Transmembrane</keyword>
<dbReference type="RefSeq" id="WP_344219513.1">
    <property type="nucleotide sequence ID" value="NZ_BAAAOS010000045.1"/>
</dbReference>
<feature type="transmembrane region" description="Helical" evidence="2">
    <location>
        <begin position="114"/>
        <end position="133"/>
    </location>
</feature>
<sequence length="411" mass="43704">MDGVRVQAPETGSGQNSGREKTSQPETGRQRTNRLPGVVAVGSLVFGIWGLAWMLGADSYPFGEVPPDGDRLSLLAYLPEQVGAGLIAVLGFLGVPAALAHTRTEWSASAYRPLLGFTGVQVVVFGLLAPSVLVVMVTGYLLVLLGLPAALVALLVGAWRQRTTRMVVLLILLAVAALELITGLFDWAAFKDLAKEISGGPEKVGSRPLFVYGAFLVGCGWAVLGVRGLRSARDRCLRCGRPGARWTRPEVARRWGFWATVIAAMCPLPYALLRMTWLLPNPIGFSAAELDAEPGIKLFGLGLGLIALASAVATLGLIRPWGEVWPRWIPYRAGRPVPLKAVVIPGAAAATLLLVGSPSLVSLAWSADAGTLENVGNLLIFPFPLWGAAVGLATAAYYYRRRPPCPTCHLS</sequence>
<keyword evidence="2" id="KW-0472">Membrane</keyword>
<feature type="region of interest" description="Disordered" evidence="1">
    <location>
        <begin position="1"/>
        <end position="32"/>
    </location>
</feature>
<evidence type="ECO:0000313" key="3">
    <source>
        <dbReference type="EMBL" id="GAA1596702.1"/>
    </source>
</evidence>
<evidence type="ECO:0000313" key="4">
    <source>
        <dbReference type="Proteomes" id="UP001500393"/>
    </source>
</evidence>
<feature type="transmembrane region" description="Helical" evidence="2">
    <location>
        <begin position="379"/>
        <end position="399"/>
    </location>
</feature>
<keyword evidence="2" id="KW-1133">Transmembrane helix</keyword>
<feature type="transmembrane region" description="Helical" evidence="2">
    <location>
        <begin position="139"/>
        <end position="159"/>
    </location>
</feature>
<feature type="transmembrane region" description="Helical" evidence="2">
    <location>
        <begin position="298"/>
        <end position="318"/>
    </location>
</feature>
<dbReference type="EMBL" id="BAAAOS010000045">
    <property type="protein sequence ID" value="GAA1596702.1"/>
    <property type="molecule type" value="Genomic_DNA"/>
</dbReference>
<keyword evidence="4" id="KW-1185">Reference proteome</keyword>